<evidence type="ECO:0000256" key="3">
    <source>
        <dbReference type="SAM" id="Phobius"/>
    </source>
</evidence>
<organism evidence="6 7">
    <name type="scientific">Trichoplusia ni</name>
    <name type="common">Cabbage looper</name>
    <dbReference type="NCBI Taxonomy" id="7111"/>
    <lineage>
        <taxon>Eukaryota</taxon>
        <taxon>Metazoa</taxon>
        <taxon>Ecdysozoa</taxon>
        <taxon>Arthropoda</taxon>
        <taxon>Hexapoda</taxon>
        <taxon>Insecta</taxon>
        <taxon>Pterygota</taxon>
        <taxon>Neoptera</taxon>
        <taxon>Endopterygota</taxon>
        <taxon>Lepidoptera</taxon>
        <taxon>Glossata</taxon>
        <taxon>Ditrysia</taxon>
        <taxon>Noctuoidea</taxon>
        <taxon>Noctuidae</taxon>
        <taxon>Plusiinae</taxon>
        <taxon>Trichoplusia</taxon>
    </lineage>
</organism>
<dbReference type="KEGG" id="tnl:113499223"/>
<feature type="chain" id="PRO_5028940404" evidence="4">
    <location>
        <begin position="19"/>
        <end position="345"/>
    </location>
</feature>
<dbReference type="SMART" id="SM00020">
    <property type="entry name" value="Tryp_SPc"/>
    <property type="match status" value="1"/>
</dbReference>
<dbReference type="InterPro" id="IPR018114">
    <property type="entry name" value="TRYPSIN_HIS"/>
</dbReference>
<dbReference type="FunCoup" id="A0A7E5W4I3">
    <property type="interactions" value="19"/>
</dbReference>
<keyword evidence="3" id="KW-1133">Transmembrane helix</keyword>
<dbReference type="InterPro" id="IPR043504">
    <property type="entry name" value="Peptidase_S1_PA_chymotrypsin"/>
</dbReference>
<dbReference type="PROSITE" id="PS50240">
    <property type="entry name" value="TRYPSIN_DOM"/>
    <property type="match status" value="1"/>
</dbReference>
<evidence type="ECO:0000256" key="1">
    <source>
        <dbReference type="ARBA" id="ARBA00023157"/>
    </source>
</evidence>
<dbReference type="PANTHER" id="PTHR24250:SF30">
    <property type="entry name" value="SERINE PROTEASE 38"/>
    <property type="match status" value="1"/>
</dbReference>
<gene>
    <name evidence="7" type="primary">LOC113499223</name>
</gene>
<keyword evidence="4" id="KW-0732">Signal</keyword>
<dbReference type="Gene3D" id="2.40.10.10">
    <property type="entry name" value="Trypsin-like serine proteases"/>
    <property type="match status" value="1"/>
</dbReference>
<dbReference type="PROSITE" id="PS00134">
    <property type="entry name" value="TRYPSIN_HIS"/>
    <property type="match status" value="1"/>
</dbReference>
<dbReference type="InterPro" id="IPR033116">
    <property type="entry name" value="TRYPSIN_SER"/>
</dbReference>
<keyword evidence="1" id="KW-1015">Disulfide bond</keyword>
<dbReference type="PANTHER" id="PTHR24250">
    <property type="entry name" value="CHYMOTRYPSIN-RELATED"/>
    <property type="match status" value="1"/>
</dbReference>
<keyword evidence="3" id="KW-0472">Membrane</keyword>
<keyword evidence="6" id="KW-1185">Reference proteome</keyword>
<keyword evidence="3" id="KW-0812">Transmembrane</keyword>
<dbReference type="Pfam" id="PF00089">
    <property type="entry name" value="Trypsin"/>
    <property type="match status" value="1"/>
</dbReference>
<proteinExistence type="predicted"/>
<feature type="domain" description="Peptidase S1" evidence="5">
    <location>
        <begin position="40"/>
        <end position="290"/>
    </location>
</feature>
<evidence type="ECO:0000313" key="7">
    <source>
        <dbReference type="RefSeq" id="XP_026735417.1"/>
    </source>
</evidence>
<evidence type="ECO:0000313" key="6">
    <source>
        <dbReference type="Proteomes" id="UP000322000"/>
    </source>
</evidence>
<dbReference type="AlphaFoldDB" id="A0A7E5W4I3"/>
<dbReference type="PROSITE" id="PS00135">
    <property type="entry name" value="TRYPSIN_SER"/>
    <property type="match status" value="1"/>
</dbReference>
<dbReference type="InParanoid" id="A0A7E5W4I3"/>
<evidence type="ECO:0000256" key="2">
    <source>
        <dbReference type="RuleBase" id="RU363034"/>
    </source>
</evidence>
<accession>A0A7E5W4I3</accession>
<keyword evidence="2" id="KW-0645">Protease</keyword>
<dbReference type="OrthoDB" id="10061449at2759"/>
<evidence type="ECO:0000259" key="5">
    <source>
        <dbReference type="PROSITE" id="PS50240"/>
    </source>
</evidence>
<dbReference type="CDD" id="cd00190">
    <property type="entry name" value="Tryp_SPc"/>
    <property type="match status" value="1"/>
</dbReference>
<name>A0A7E5W4I3_TRINI</name>
<feature type="signal peptide" evidence="4">
    <location>
        <begin position="1"/>
        <end position="18"/>
    </location>
</feature>
<dbReference type="PRINTS" id="PR00722">
    <property type="entry name" value="CHYMOTRYPSIN"/>
</dbReference>
<feature type="transmembrane region" description="Helical" evidence="3">
    <location>
        <begin position="297"/>
        <end position="316"/>
    </location>
</feature>
<dbReference type="InterPro" id="IPR009003">
    <property type="entry name" value="Peptidase_S1_PA"/>
</dbReference>
<dbReference type="RefSeq" id="XP_026735417.1">
    <property type="nucleotide sequence ID" value="XM_026879616.1"/>
</dbReference>
<dbReference type="GeneID" id="113499223"/>
<dbReference type="GO" id="GO:0006508">
    <property type="term" value="P:proteolysis"/>
    <property type="evidence" value="ECO:0007669"/>
    <property type="project" value="UniProtKB-KW"/>
</dbReference>
<protein>
    <submittedName>
        <fullName evidence="7">Chymotrypsin-like elastase family member 2B</fullName>
    </submittedName>
</protein>
<dbReference type="InterPro" id="IPR001314">
    <property type="entry name" value="Peptidase_S1A"/>
</dbReference>
<sequence length="345" mass="38496">MHALKFFAIITMIQTAECDNYDERIITTLKYSRKTVKPVIVNGMPAHLTEFPYLVSLKEAVRRITPKEIVWMNLCGGSIIAKLKVLTAAHCFEGNNFYYAKRPSLLRLVAGNLTNDVIHSGETETTVDAQWRRLKKIVIHAEFSFPSNDIALVFIDQPWQYSLTVKPINIAEKGTDYYQCTTAGYGRIGHSLKATISPILLKAHISTIPRSRCSLLWEMDMSSFVCTESALTDVSRGDSGGPLACQGTDDPNEVDDMGVLAGVVSGKNFDKTTLFTRVSAFHDWVTTDGAEKLCVSLHPFVIILFILIYLLFYLSFRRCFEFDVITSSSSCPSGTGIFLCKNLQS</sequence>
<keyword evidence="2" id="KW-0378">Hydrolase</keyword>
<keyword evidence="2" id="KW-0720">Serine protease</keyword>
<dbReference type="GO" id="GO:0004252">
    <property type="term" value="F:serine-type endopeptidase activity"/>
    <property type="evidence" value="ECO:0007669"/>
    <property type="project" value="InterPro"/>
</dbReference>
<dbReference type="InterPro" id="IPR001254">
    <property type="entry name" value="Trypsin_dom"/>
</dbReference>
<dbReference type="SUPFAM" id="SSF50494">
    <property type="entry name" value="Trypsin-like serine proteases"/>
    <property type="match status" value="1"/>
</dbReference>
<dbReference type="Proteomes" id="UP000322000">
    <property type="component" value="Chromosome 12"/>
</dbReference>
<evidence type="ECO:0000256" key="4">
    <source>
        <dbReference type="SAM" id="SignalP"/>
    </source>
</evidence>
<reference evidence="7" key="1">
    <citation type="submission" date="2025-08" db="UniProtKB">
        <authorList>
            <consortium name="RefSeq"/>
        </authorList>
    </citation>
    <scope>IDENTIFICATION</scope>
</reference>